<reference evidence="3 4" key="1">
    <citation type="submission" date="2016-10" db="EMBL/GenBank/DDBJ databases">
        <authorList>
            <person name="de Groot N.N."/>
        </authorList>
    </citation>
    <scope>NUCLEOTIDE SEQUENCE [LARGE SCALE GENOMIC DNA]</scope>
    <source>
        <strain evidence="3 4">DSM 19033</strain>
    </source>
</reference>
<sequence>MLAQSAKSLKGVSSIVLDLLRLSCSLVVLFAHSQAVWFPEHMNDLLPSHLSHGSVVIFFVLSGYVIAYTTSSGHRSAYQYTLARLTRLCSVYFPAIAVTILCALAAHSINPEVYAQHDRGNNLFRYLITLVYCNEIWFLSSAPLINGPVWSLGYEFWYYVLFGVCFYRFKGWKGWIIPFLVAAFIGPKILAMMLIWVMGWAAFHLKKPLLRIDVSWILVTLLMLIAIVLMVVLPGMPHEVGTPRLFWGAAYITDWIVGVFVAVGIWLMPTDIEPRLKDTKALKNVRMIANLTFPIYVLHYPLLVLARCTLPVTLSRGMQWTVGGSVTLLICILLGLSFESYKNSWKEFFDWLLSTALRFIKYSKYQLSKANPGNV</sequence>
<feature type="transmembrane region" description="Helical" evidence="1">
    <location>
        <begin position="152"/>
        <end position="169"/>
    </location>
</feature>
<name>A0A1H4FQD5_9SPHI</name>
<accession>A0A1H4FQD5</accession>
<proteinExistence type="predicted"/>
<feature type="transmembrane region" description="Helical" evidence="1">
    <location>
        <begin position="245"/>
        <end position="267"/>
    </location>
</feature>
<evidence type="ECO:0000256" key="1">
    <source>
        <dbReference type="SAM" id="Phobius"/>
    </source>
</evidence>
<dbReference type="OrthoDB" id="9796461at2"/>
<protein>
    <submittedName>
        <fullName evidence="3">Peptidoglycan/LPS O-acetylase OafA/YrhL, contains acyltransferase and SGNH-hydrolase domains</fullName>
    </submittedName>
</protein>
<keyword evidence="3" id="KW-0808">Transferase</keyword>
<feature type="transmembrane region" description="Helical" evidence="1">
    <location>
        <begin position="91"/>
        <end position="109"/>
    </location>
</feature>
<dbReference type="Proteomes" id="UP000198850">
    <property type="component" value="Unassembled WGS sequence"/>
</dbReference>
<dbReference type="AlphaFoldDB" id="A0A1H4FQD5"/>
<keyword evidence="1" id="KW-0812">Transmembrane</keyword>
<keyword evidence="3" id="KW-0378">Hydrolase</keyword>
<evidence type="ECO:0000259" key="2">
    <source>
        <dbReference type="Pfam" id="PF01757"/>
    </source>
</evidence>
<gene>
    <name evidence="3" type="ORF">SAMN05443550_10842</name>
</gene>
<feature type="transmembrane region" description="Helical" evidence="1">
    <location>
        <begin position="124"/>
        <end position="145"/>
    </location>
</feature>
<keyword evidence="3" id="KW-0012">Acyltransferase</keyword>
<dbReference type="InterPro" id="IPR002656">
    <property type="entry name" value="Acyl_transf_3_dom"/>
</dbReference>
<feature type="transmembrane region" description="Helical" evidence="1">
    <location>
        <begin position="214"/>
        <end position="233"/>
    </location>
</feature>
<keyword evidence="1" id="KW-1133">Transmembrane helix</keyword>
<dbReference type="Pfam" id="PF01757">
    <property type="entry name" value="Acyl_transf_3"/>
    <property type="match status" value="1"/>
</dbReference>
<feature type="transmembrane region" description="Helical" evidence="1">
    <location>
        <begin position="51"/>
        <end position="70"/>
    </location>
</feature>
<organism evidence="3 4">
    <name type="scientific">Pedobacter hartonius</name>
    <dbReference type="NCBI Taxonomy" id="425514"/>
    <lineage>
        <taxon>Bacteria</taxon>
        <taxon>Pseudomonadati</taxon>
        <taxon>Bacteroidota</taxon>
        <taxon>Sphingobacteriia</taxon>
        <taxon>Sphingobacteriales</taxon>
        <taxon>Sphingobacteriaceae</taxon>
        <taxon>Pedobacter</taxon>
    </lineage>
</organism>
<evidence type="ECO:0000313" key="3">
    <source>
        <dbReference type="EMBL" id="SEA99040.1"/>
    </source>
</evidence>
<keyword evidence="1" id="KW-0472">Membrane</keyword>
<feature type="transmembrane region" description="Helical" evidence="1">
    <location>
        <begin position="318"/>
        <end position="338"/>
    </location>
</feature>
<dbReference type="EMBL" id="FNRA01000008">
    <property type="protein sequence ID" value="SEA99040.1"/>
    <property type="molecule type" value="Genomic_DNA"/>
</dbReference>
<feature type="transmembrane region" description="Helical" evidence="1">
    <location>
        <begin position="175"/>
        <end position="202"/>
    </location>
</feature>
<dbReference type="GO" id="GO:0016747">
    <property type="term" value="F:acyltransferase activity, transferring groups other than amino-acyl groups"/>
    <property type="evidence" value="ECO:0007669"/>
    <property type="project" value="InterPro"/>
</dbReference>
<evidence type="ECO:0000313" key="4">
    <source>
        <dbReference type="Proteomes" id="UP000198850"/>
    </source>
</evidence>
<keyword evidence="4" id="KW-1185">Reference proteome</keyword>
<dbReference type="RefSeq" id="WP_090557821.1">
    <property type="nucleotide sequence ID" value="NZ_FNRA01000008.1"/>
</dbReference>
<dbReference type="GO" id="GO:0016787">
    <property type="term" value="F:hydrolase activity"/>
    <property type="evidence" value="ECO:0007669"/>
    <property type="project" value="UniProtKB-KW"/>
</dbReference>
<feature type="transmembrane region" description="Helical" evidence="1">
    <location>
        <begin position="288"/>
        <end position="306"/>
    </location>
</feature>
<dbReference type="STRING" id="425514.SAMN05443550_10842"/>
<feature type="domain" description="Acyltransferase 3" evidence="2">
    <location>
        <begin position="17"/>
        <end position="334"/>
    </location>
</feature>
<feature type="transmembrane region" description="Helical" evidence="1">
    <location>
        <begin position="12"/>
        <end position="31"/>
    </location>
</feature>